<evidence type="ECO:0000313" key="1">
    <source>
        <dbReference type="EMBL" id="DAE15312.1"/>
    </source>
</evidence>
<organism evidence="1">
    <name type="scientific">Siphoviridae sp. ctUGR26</name>
    <dbReference type="NCBI Taxonomy" id="2825527"/>
    <lineage>
        <taxon>Viruses</taxon>
        <taxon>Duplodnaviria</taxon>
        <taxon>Heunggongvirae</taxon>
        <taxon>Uroviricota</taxon>
        <taxon>Caudoviricetes</taxon>
    </lineage>
</organism>
<protein>
    <submittedName>
        <fullName evidence="1">Putative amidoligase enzyme</fullName>
    </submittedName>
</protein>
<accession>A0A8S5Q8D8</accession>
<sequence>MMRIEFNKTGAERKALVKAISEITGVAAVYKYMPTCAYEIDYFTVTKDGALEFDDRADNEEIETLLKQLAERGFTAAEMSDAAAEKVSKDAVAEPQGESVGLTVTIPLDKVAVGNLTKLLDAKGSLIKKALGIAELPIEIGEDAVSFSWFDTCVDADTAKAYTDFIAALCRMSKEQKRINATEKDVINEKYAFRCFLLRLGFIGAEYKADRKVLLKNLEGSSAFKSGAKKEVADDEVSE</sequence>
<reference evidence="1" key="1">
    <citation type="journal article" date="2021" name="Proc. Natl. Acad. Sci. U.S.A.">
        <title>A Catalog of Tens of Thousands of Viruses from Human Metagenomes Reveals Hidden Associations with Chronic Diseases.</title>
        <authorList>
            <person name="Tisza M.J."/>
            <person name="Buck C.B."/>
        </authorList>
    </citation>
    <scope>NUCLEOTIDE SEQUENCE</scope>
    <source>
        <strain evidence="1">CtUGR26</strain>
    </source>
</reference>
<proteinExistence type="predicted"/>
<dbReference type="EMBL" id="BK015602">
    <property type="protein sequence ID" value="DAE15312.1"/>
    <property type="molecule type" value="Genomic_DNA"/>
</dbReference>
<name>A0A8S5Q8D8_9CAUD</name>